<protein>
    <recommendedName>
        <fullName evidence="1">Bacterial bifunctional deaminase-reductase C-terminal domain-containing protein</fullName>
    </recommendedName>
</protein>
<sequence length="176" mass="19756">MRKIKLFIALSLDGYIAGPGDDLSFLSRFEGEDFGHAEFSESVDTYLVGRRTYDVVMKIAGNFPAAEQYPHCYVVTRQEIPAQPGIIFHKGEVVELARELKARPGKDIYCDGGAQIIKALMKEQLVDEFTLFLMPIFLGEGIPLFPGDIPETMVELLDSKSYSNGAVRLWYRLKAD</sequence>
<gene>
    <name evidence="2" type="ORF">IX84_17850</name>
</gene>
<dbReference type="PANTHER" id="PTHR38011">
    <property type="entry name" value="DIHYDROFOLATE REDUCTASE FAMILY PROTEIN (AFU_ORTHOLOGUE AFUA_8G06820)"/>
    <property type="match status" value="1"/>
</dbReference>
<dbReference type="InterPro" id="IPR024072">
    <property type="entry name" value="DHFR-like_dom_sf"/>
</dbReference>
<evidence type="ECO:0000259" key="1">
    <source>
        <dbReference type="Pfam" id="PF01872"/>
    </source>
</evidence>
<dbReference type="AlphaFoldDB" id="A0A098S548"/>
<organism evidence="2 3">
    <name type="scientific">Phaeodactylibacter xiamenensis</name>
    <dbReference type="NCBI Taxonomy" id="1524460"/>
    <lineage>
        <taxon>Bacteria</taxon>
        <taxon>Pseudomonadati</taxon>
        <taxon>Bacteroidota</taxon>
        <taxon>Saprospiria</taxon>
        <taxon>Saprospirales</taxon>
        <taxon>Haliscomenobacteraceae</taxon>
        <taxon>Phaeodactylibacter</taxon>
    </lineage>
</organism>
<dbReference type="RefSeq" id="WP_044223468.1">
    <property type="nucleotide sequence ID" value="NZ_JBKAGJ010000009.1"/>
</dbReference>
<dbReference type="STRING" id="1524460.IX84_17850"/>
<dbReference type="GO" id="GO:0009231">
    <property type="term" value="P:riboflavin biosynthetic process"/>
    <property type="evidence" value="ECO:0007669"/>
    <property type="project" value="InterPro"/>
</dbReference>
<evidence type="ECO:0000313" key="2">
    <source>
        <dbReference type="EMBL" id="KGE86918.1"/>
    </source>
</evidence>
<dbReference type="GO" id="GO:0008703">
    <property type="term" value="F:5-amino-6-(5-phosphoribosylamino)uracil reductase activity"/>
    <property type="evidence" value="ECO:0007669"/>
    <property type="project" value="InterPro"/>
</dbReference>
<dbReference type="InterPro" id="IPR002734">
    <property type="entry name" value="RibDG_C"/>
</dbReference>
<dbReference type="EMBL" id="JPOS01000039">
    <property type="protein sequence ID" value="KGE86918.1"/>
    <property type="molecule type" value="Genomic_DNA"/>
</dbReference>
<dbReference type="InterPro" id="IPR050765">
    <property type="entry name" value="Riboflavin_Biosynth_HTPR"/>
</dbReference>
<accession>A0A098S548</accession>
<proteinExistence type="predicted"/>
<comment type="caution">
    <text evidence="2">The sequence shown here is derived from an EMBL/GenBank/DDBJ whole genome shotgun (WGS) entry which is preliminary data.</text>
</comment>
<dbReference type="Gene3D" id="3.40.430.10">
    <property type="entry name" value="Dihydrofolate Reductase, subunit A"/>
    <property type="match status" value="1"/>
</dbReference>
<feature type="domain" description="Bacterial bifunctional deaminase-reductase C-terminal" evidence="1">
    <location>
        <begin position="3"/>
        <end position="166"/>
    </location>
</feature>
<reference evidence="2 3" key="1">
    <citation type="journal article" date="2014" name="Int. J. Syst. Evol. Microbiol.">
        <title>Phaeodactylibacter xiamenensis gen. nov., sp. nov., a member of the family Saprospiraceae isolated from the marine alga Phaeodactylum tricornutum.</title>
        <authorList>
            <person name="Chen Z.Jr."/>
            <person name="Lei X."/>
            <person name="Lai Q."/>
            <person name="Li Y."/>
            <person name="Zhang B."/>
            <person name="Zhang J."/>
            <person name="Zhang H."/>
            <person name="Yang L."/>
            <person name="Zheng W."/>
            <person name="Tian Y."/>
            <person name="Yu Z."/>
            <person name="Xu H.Jr."/>
            <person name="Zheng T."/>
        </authorList>
    </citation>
    <scope>NUCLEOTIDE SEQUENCE [LARGE SCALE GENOMIC DNA]</scope>
    <source>
        <strain evidence="2 3">KD52</strain>
    </source>
</reference>
<keyword evidence="3" id="KW-1185">Reference proteome</keyword>
<evidence type="ECO:0000313" key="3">
    <source>
        <dbReference type="Proteomes" id="UP000029736"/>
    </source>
</evidence>
<dbReference type="Pfam" id="PF01872">
    <property type="entry name" value="RibD_C"/>
    <property type="match status" value="1"/>
</dbReference>
<dbReference type="OrthoDB" id="195113at2"/>
<dbReference type="Proteomes" id="UP000029736">
    <property type="component" value="Unassembled WGS sequence"/>
</dbReference>
<dbReference type="SUPFAM" id="SSF53597">
    <property type="entry name" value="Dihydrofolate reductase-like"/>
    <property type="match status" value="1"/>
</dbReference>
<name>A0A098S548_9BACT</name>
<dbReference type="PANTHER" id="PTHR38011:SF11">
    <property type="entry name" value="2,5-DIAMINO-6-RIBOSYLAMINO-4(3H)-PYRIMIDINONE 5'-PHOSPHATE REDUCTASE"/>
    <property type="match status" value="1"/>
</dbReference>